<sequence>MLYDNITSSSGNNDHYIPTFNNEQIDQLDHIGYLLKYFHGICWGIPLISTLISLIAHAFGPVGSWCFIHDPTSVFRLLYYLPLVVVFFVNLCVFACIRWKISQHSNSIVSRVNIIVSFYLIAFALSQFPTVINSIQNFSEPSHPKFSLFAFQLLLQPLQGFFNCIVYGVNEGFISHYIEFFEKHLFRCRKSRELKQIEVEQERLIVDYDNSDEESQTTNMDQLIIDDYSIQ</sequence>
<accession>D3BHD8</accession>
<dbReference type="PANTHER" id="PTHR23112">
    <property type="entry name" value="G PROTEIN-COUPLED RECEPTOR 157-RELATED"/>
    <property type="match status" value="1"/>
</dbReference>
<dbReference type="SUPFAM" id="SSF81321">
    <property type="entry name" value="Family A G protein-coupled receptor-like"/>
    <property type="match status" value="1"/>
</dbReference>
<feature type="transmembrane region" description="Helical" evidence="9">
    <location>
        <begin position="109"/>
        <end position="128"/>
    </location>
</feature>
<evidence type="ECO:0000256" key="8">
    <source>
        <dbReference type="ARBA" id="ARBA00023224"/>
    </source>
</evidence>
<dbReference type="EMBL" id="ADBJ01000036">
    <property type="protein sequence ID" value="EFA79115.1"/>
    <property type="molecule type" value="Genomic_DNA"/>
</dbReference>
<comment type="subcellular location">
    <subcellularLocation>
        <location evidence="1">Membrane</location>
        <topology evidence="1">Multi-pass membrane protein</topology>
    </subcellularLocation>
</comment>
<keyword evidence="5" id="KW-0297">G-protein coupled receptor</keyword>
<evidence type="ECO:0000256" key="7">
    <source>
        <dbReference type="ARBA" id="ARBA00023170"/>
    </source>
</evidence>
<feature type="transmembrane region" description="Helical" evidence="9">
    <location>
        <begin position="79"/>
        <end position="97"/>
    </location>
</feature>
<evidence type="ECO:0000313" key="10">
    <source>
        <dbReference type="EMBL" id="EFA79115.1"/>
    </source>
</evidence>
<proteinExistence type="inferred from homology"/>
<dbReference type="AlphaFoldDB" id="D3BHD8"/>
<dbReference type="Pfam" id="PF05462">
    <property type="entry name" value="Dicty_CAR"/>
    <property type="match status" value="1"/>
</dbReference>
<keyword evidence="6 9" id="KW-0472">Membrane</keyword>
<dbReference type="PANTHER" id="PTHR23112:SF8">
    <property type="entry name" value="CYCLIC AMP RECEPTOR-LIKE PROTEIN A"/>
    <property type="match status" value="1"/>
</dbReference>
<dbReference type="FunCoup" id="D3BHD8">
    <property type="interactions" value="9"/>
</dbReference>
<dbReference type="GO" id="GO:0004930">
    <property type="term" value="F:G protein-coupled receptor activity"/>
    <property type="evidence" value="ECO:0007669"/>
    <property type="project" value="UniProtKB-KW"/>
</dbReference>
<gene>
    <name evidence="10" type="primary">crlA</name>
    <name evidence="10" type="ORF">PPL_07940</name>
</gene>
<evidence type="ECO:0000256" key="3">
    <source>
        <dbReference type="ARBA" id="ARBA00022692"/>
    </source>
</evidence>
<evidence type="ECO:0000256" key="2">
    <source>
        <dbReference type="ARBA" id="ARBA00008360"/>
    </source>
</evidence>
<dbReference type="GeneID" id="31363420"/>
<evidence type="ECO:0000256" key="4">
    <source>
        <dbReference type="ARBA" id="ARBA00022989"/>
    </source>
</evidence>
<dbReference type="GO" id="GO:0007189">
    <property type="term" value="P:adenylate cyclase-activating G protein-coupled receptor signaling pathway"/>
    <property type="evidence" value="ECO:0007669"/>
    <property type="project" value="TreeGrafter"/>
</dbReference>
<dbReference type="STRING" id="670386.D3BHD8"/>
<dbReference type="Proteomes" id="UP000001396">
    <property type="component" value="Unassembled WGS sequence"/>
</dbReference>
<keyword evidence="7 10" id="KW-0675">Receptor</keyword>
<comment type="caution">
    <text evidence="10">The sequence shown here is derived from an EMBL/GenBank/DDBJ whole genome shotgun (WGS) entry which is preliminary data.</text>
</comment>
<keyword evidence="4 9" id="KW-1133">Transmembrane helix</keyword>
<evidence type="ECO:0000313" key="11">
    <source>
        <dbReference type="Proteomes" id="UP000001396"/>
    </source>
</evidence>
<name>D3BHD8_HETP5</name>
<dbReference type="RefSeq" id="XP_020431237.1">
    <property type="nucleotide sequence ID" value="XM_020578773.1"/>
</dbReference>
<reference evidence="10 11" key="1">
    <citation type="journal article" date="2011" name="Genome Res.">
        <title>Phylogeny-wide analysis of social amoeba genomes highlights ancient origins for complex intercellular communication.</title>
        <authorList>
            <person name="Heidel A.J."/>
            <person name="Lawal H.M."/>
            <person name="Felder M."/>
            <person name="Schilde C."/>
            <person name="Helps N.R."/>
            <person name="Tunggal B."/>
            <person name="Rivero F."/>
            <person name="John U."/>
            <person name="Schleicher M."/>
            <person name="Eichinger L."/>
            <person name="Platzer M."/>
            <person name="Noegel A.A."/>
            <person name="Schaap P."/>
            <person name="Gloeckner G."/>
        </authorList>
    </citation>
    <scope>NUCLEOTIDE SEQUENCE [LARGE SCALE GENOMIC DNA]</scope>
    <source>
        <strain evidence="11">ATCC 26659 / Pp 5 / PN500</strain>
    </source>
</reference>
<keyword evidence="8" id="KW-0807">Transducer</keyword>
<keyword evidence="3 9" id="KW-0812">Transmembrane</keyword>
<keyword evidence="11" id="KW-1185">Reference proteome</keyword>
<evidence type="ECO:0000256" key="1">
    <source>
        <dbReference type="ARBA" id="ARBA00004141"/>
    </source>
</evidence>
<feature type="transmembrane region" description="Helical" evidence="9">
    <location>
        <begin position="37"/>
        <end position="59"/>
    </location>
</feature>
<protein>
    <submittedName>
        <fullName evidence="10">cAMP receptor-like protein</fullName>
    </submittedName>
</protein>
<evidence type="ECO:0000256" key="6">
    <source>
        <dbReference type="ARBA" id="ARBA00023136"/>
    </source>
</evidence>
<dbReference type="Gene3D" id="1.20.1070.10">
    <property type="entry name" value="Rhodopsin 7-helix transmembrane proteins"/>
    <property type="match status" value="1"/>
</dbReference>
<dbReference type="InParanoid" id="D3BHD8"/>
<dbReference type="GO" id="GO:0005886">
    <property type="term" value="C:plasma membrane"/>
    <property type="evidence" value="ECO:0007669"/>
    <property type="project" value="TreeGrafter"/>
</dbReference>
<comment type="similarity">
    <text evidence="2">Belongs to the G-protein coupled receptor 5 family.</text>
</comment>
<evidence type="ECO:0000256" key="5">
    <source>
        <dbReference type="ARBA" id="ARBA00023040"/>
    </source>
</evidence>
<organism evidence="10 11">
    <name type="scientific">Heterostelium pallidum (strain ATCC 26659 / Pp 5 / PN500)</name>
    <name type="common">Cellular slime mold</name>
    <name type="synonym">Polysphondylium pallidum</name>
    <dbReference type="NCBI Taxonomy" id="670386"/>
    <lineage>
        <taxon>Eukaryota</taxon>
        <taxon>Amoebozoa</taxon>
        <taxon>Evosea</taxon>
        <taxon>Eumycetozoa</taxon>
        <taxon>Dictyostelia</taxon>
        <taxon>Acytosteliales</taxon>
        <taxon>Acytosteliaceae</taxon>
        <taxon>Heterostelium</taxon>
    </lineage>
</organism>
<feature type="transmembrane region" description="Helical" evidence="9">
    <location>
        <begin position="148"/>
        <end position="169"/>
    </location>
</feature>
<evidence type="ECO:0000256" key="9">
    <source>
        <dbReference type="SAM" id="Phobius"/>
    </source>
</evidence>